<gene>
    <name evidence="2" type="ORF">SAMN05216388_10552</name>
</gene>
<name>A0A1H8WDR9_9EURY</name>
<feature type="compositionally biased region" description="Basic and acidic residues" evidence="1">
    <location>
        <begin position="1"/>
        <end position="40"/>
    </location>
</feature>
<reference evidence="3" key="1">
    <citation type="submission" date="2016-10" db="EMBL/GenBank/DDBJ databases">
        <authorList>
            <person name="Varghese N."/>
            <person name="Submissions S."/>
        </authorList>
    </citation>
    <scope>NUCLEOTIDE SEQUENCE [LARGE SCALE GENOMIC DNA]</scope>
    <source>
        <strain evidence="3">IBRC-M 10043</strain>
    </source>
</reference>
<protein>
    <submittedName>
        <fullName evidence="2">Uncharacterized protein</fullName>
    </submittedName>
</protein>
<proteinExistence type="predicted"/>
<dbReference type="EMBL" id="FOCX01000055">
    <property type="protein sequence ID" value="SEP25288.1"/>
    <property type="molecule type" value="Genomic_DNA"/>
</dbReference>
<evidence type="ECO:0000313" key="2">
    <source>
        <dbReference type="EMBL" id="SEP25288.1"/>
    </source>
</evidence>
<organism evidence="2 3">
    <name type="scientific">Halorientalis persicus</name>
    <dbReference type="NCBI Taxonomy" id="1367881"/>
    <lineage>
        <taxon>Archaea</taxon>
        <taxon>Methanobacteriati</taxon>
        <taxon>Methanobacteriota</taxon>
        <taxon>Stenosarchaea group</taxon>
        <taxon>Halobacteria</taxon>
        <taxon>Halobacteriales</taxon>
        <taxon>Haloarculaceae</taxon>
        <taxon>Halorientalis</taxon>
    </lineage>
</organism>
<sequence>MQRTLPRERARERDRDVPTPEQMAEPRVDGVHEDLSRDVGPDAEPPLTAETRCGWPIDEPFADGQPVAVDVFRGTRRVATITVRQESAGSIRHYVSLEPSRVVLEDDVVEEVVSALSLSTQRLIEFAD</sequence>
<dbReference type="Proteomes" id="UP000198775">
    <property type="component" value="Unassembled WGS sequence"/>
</dbReference>
<feature type="region of interest" description="Disordered" evidence="1">
    <location>
        <begin position="1"/>
        <end position="49"/>
    </location>
</feature>
<keyword evidence="3" id="KW-1185">Reference proteome</keyword>
<dbReference type="RefSeq" id="WP_092664697.1">
    <property type="nucleotide sequence ID" value="NZ_FOCX01000055.1"/>
</dbReference>
<accession>A0A1H8WDR9</accession>
<evidence type="ECO:0000256" key="1">
    <source>
        <dbReference type="SAM" id="MobiDB-lite"/>
    </source>
</evidence>
<dbReference type="AlphaFoldDB" id="A0A1H8WDR9"/>
<evidence type="ECO:0000313" key="3">
    <source>
        <dbReference type="Proteomes" id="UP000198775"/>
    </source>
</evidence>